<feature type="transmembrane region" description="Helical" evidence="2">
    <location>
        <begin position="2816"/>
        <end position="2835"/>
    </location>
</feature>
<keyword evidence="4" id="KW-1185">Reference proteome</keyword>
<feature type="transmembrane region" description="Helical" evidence="2">
    <location>
        <begin position="2979"/>
        <end position="2999"/>
    </location>
</feature>
<protein>
    <submittedName>
        <fullName evidence="3">Uncharacterized protein</fullName>
    </submittedName>
</protein>
<feature type="transmembrane region" description="Helical" evidence="2">
    <location>
        <begin position="151"/>
        <end position="175"/>
    </location>
</feature>
<feature type="transmembrane region" description="Helical" evidence="2">
    <location>
        <begin position="224"/>
        <end position="244"/>
    </location>
</feature>
<sequence length="3901" mass="441938">MLEVFISVFVFLRHHSFDASPAVLLMSIFWVIAGTTLLLSPQLGSPYLLSHYIYNVIMSMLLIKDVYFFPSKASVLLLLIPLLNLLPLFMIILIRFFTPRPPNTFIYILCYLTQIFMFLWLEGCGPYAFYKLSGSLALLLKRIAEGIATRGFFPAIFSTDSLVLIYYSVLTVFHYQINLSFMHAQNTAAIRETKLFFAPSFIPLQRFRLLYLISLIVQQFFENIVFSIYFVYCALVFVNAYLIASRGSLSHVHNGPWITLSLSTFILFYSCYNILITIFPLIVGKVSRYSTLLMICLPISLAVSVGVTVTLLVLGKRIRINVINDHKRIKVRHSSSFRGRHRCLTIRLLSTIPAKNVSVKVLTSDGHHPAMQKDTAVLLDPTAIQNYTLHTPLSKSMVMILAFYFDIHTVASFVLPNDYTFTTDDINSLVYLIKDSKSTRRLPEERVKERPGAHPNSIVSLPQLHSDANNLIGSPPLTSSIVDSSNIERPRSASATHRHTTFLHHAFSIPDTSLTMNREALAVEHLVSCSTDAPAPCYKSSNDALTYPSNSSSEDSPNLYGISATQGANCPLPTGHTSKASTTPKTGCETPKELPLTPNQKIFRDFLGTLDPQKIFTYVVQAENLLEDFRLFYENIYASLFLSYCAASQTLESMTLLDIEECLPIPLLLRYLRAWKTPSDAYNSIIYYIDQLKSVDDLKREYQAARATRRELEHASTAPNATRSLTLKPIFVEARKIPSFTCSNSCTNCPRCRVHAVCNHCHAKIAILLKSTFNFVMGRMKTDKPPSRGFNCPDCNRPCSLKIVESLSKKQNRKIPGTTLHTTSVKPRIPQNYTTFLNKLTPLGRRIQTPTAYSRKKLPAVDFLSFETVSEQTDANLPHSRQHSKRLSRDVVQLLLKAFINDMENSINEETPMICEWATQKYASTNATDQASLDAKQRPNSNTDSKMFSRDQNIGLLHKSYSVISPQNFNGSIYFLSPEIFADVTISEESKSFLYNCRKQNYLFTIFLPTITSTSSTTGNIHRLSFAYDRAASLTSPLRILRMKVLIHLARMLFPVHLYVDSIYPIQLVPCYKFYTLGRSYIENATNRVSMIYSPEFLLKRQKDSEVRVISKNTSLKKSIQAMYHQEPLYLYCLAQNALTIKTQDKMDSSILQFVNVEYLFMQAAFTGISSSYLSFFYRLYYTNNVSFFTHLLSLSKHSSDADFPVDLTTKLDKHGSSLSTIPGSIAINGLSIALNCHTLSDQTADAYAVIDRLLGGMYSVQIPIYTWLEMAKIRLSTCTVYLELLRGLNSDIFSRYESVPAITSSHSVPMEMSSIPSIPSGLELDADEKRTPLVFEHGITNAERQDKTRLRHGHSFNVSTLEDYHRLHDAIAELLSVCQTLLDKQVSELGFPNESHEVQMTRILDGCKSFFRHYYVFSTQHLLHVVFDLPGIVKYAPRNTRSKPIYRYRNGIPELITHSRKYSNHPTDTLDAASADTEELGSESSSDYLESPPLRLEPDIEDSGSDVQDNSTAFVAHSPALALDGFNKLFIPQLPHMATSSHPKALVISKKQIAANLFAIYEHVILENDMLETILLNNITINGLPSIDINGMPFSLLSLLGKTPSRCVDGSPTKDSSDTPHGCTPTTSIDVAKLQDLLSSHAQALAKEKYIDKLMQHFSSRSLYDKVGSDHYSQISAPRLRQIILSLITDNASDYQSSASGYGNMSLDNAPPSSSVLDSEPCAGAAPALPNVSATFSATFSTSASTTYSHVTEAQNTFTEPLVSAKDFAFLGPTMASNVDRFGIKRKAGYKSSKLSSWKFSLSSLNSSKLLRRFISKGSKSSSLSLLEPEKIKLFLKAGSAYVPFDFPLSGGSVSSSLASDPVSTQQLLLAMIVMLNLLHLYSSSNVLTTYEYRGRQLLTLQQNRFIVDSTGEYYPAAYRQELEQSYTLNFNTQNPDDAVKKFIYCFDESFTGLFPIKSPILCKRYLNTDFDLTIPIDGMKYIHVSDSPSNLLAPTSRSKWLENLKQPDFNTPINVYECIEAQVSMNMGFSLIRYRLRFRNLLLYNSIVFDTLIQLRNIIRVDSTLRAKIHAYKMLPRLGMFSNHSDVLLKSFFEKIINIQDSILTSDPSALHIPHGGATMKASIADTRNSAPTPMLIHHCKRLHECLDVLCRYEHILQSLWTMRLTLLRHSYAEEDFLLLLQNECLRALSTSYGIPSEYFFALFSNIMNLDPETKQCYMSSSIEHAFPKHYALLYQLRSSNQDDREVTLSYPLLDESTYARQQNVIRYFSAMEYDAKRIETANRKFFITIAELFALGKDPLGQIEHILAASPRAAGAYILGPTFDTLQLFKGTIGVDAAFPHSNISIATKDPLDKAEEPKDFDDLAYSSSVLTDDPTNSLCPSSETTLSMTQNSHPPLAKTTAKDVQHSDFQSIFRKDNSTISNVKDDSFNRNKRSCGKPDLNSGACARIHTQHWRIVACLYTNSSLILITLFYIFLVCYLLFIYSYSLTNHVIAKSLLQQGGHISGMMAALSDLQTEINMNVALQQTKNNPFEILSSYAERFNEIANNAYSAHVITAAMYNGLSINDVVQRELELSAFWPPPMLYYSGEQIMNVEDLNVNSGHQNITCTVTMGTLSDQSIATLTNSRDKWPANLSYLKSKLLPLKNLKYLLNFKVWTQTRDFLQLQQSDIKEYLDTYNEFSIGLYDGSFRNFITNYPVTIPITSSYSIEQPDGTLKDQLNSHSTNYFETTDILVNRVVCIAASMIYISQQASSFNPQYISSKESSMLTLYRPMASLMLETDFLQTTYQSMYVNLQEIMINTWAMYSRYTLNRLVLLAFTFLAVGLFIPLYYLSFQRVQRRLLKAKLDRACTLANILSLPKAILESLMDNYAQASMIPFKQFLWGNKGYSATDIDLPREYYSDIYSYTQSKSVYNQTHFNLAELTIHSSKVIENNVKIKQHNDPDCSLKFYSHTDEISLILRLVAIYDNLSNSKMHILLYTFACMVFFFFFIVNMTFPLHFRSPFVSSGLDINSYYGHWGNISHLAFQLPVNGWDSATIYTEQLAQRQLYNISQITKYWAAVQSTPSSFIVDGSDLVAYMTGIRATEFASDKLYSPFYINKYMDELVQTPFLYAFDYIKDHTKLVVSLLQWLDDVSFISSASYGASRCLECTTIYYLLQYVLKVSPVSLIYQIELLSHLSSVSTEDLIKADYYLDFFTVHKRFLDVFSNIHDKLWQGLASSADVSTISAFMQRYKYFANYNTTGAANYDESAAIALVNSVPPNTALPSMISKHGNLVRKLLERLYGGSIIFDAIIFLLFLISLTAYLIVGCVFVYKSVLLTVRMYTKISAVTRCACSIKYLVSCFLPLDLMFLVPALLVVALIMSLPIIYDASTTMVAILGNYINYPLSAEAILRENAAFSHQLTPLSYTKFSTMQTITNYLALLIFLLSSLSHHVILRSRTVIDTVGYIRYTKGQEQELFNAEKNPFVLSIKEKVTICRPANNSAMDHDKNDDSNDSNAYFNLYDDYIPTADSLACDDAKSIGKAGAHKPNKDPFLREECETTATYDLPVFLPPLFIPKQKLEYVEVFLRYALICLLICSIHLLLSASRLADYNPRNIPIAFLDQLIHNYNVLRGQLSQMYAYPPTKYRESHLIVTTFRCFRQLITFLLANKYTQRTLSIPIQSMRVFKNIGIDNAFYQYGQHIKDFLQSNIYGYTNKVMDFSGSSVEYDPVMPTTWMSGSKYYNMWSNLPPNNRSRLFVSTKIPNYHKDGFADNSVLFPLYQKLLLFEYAYYQPNFANIQKDLDNLLTRSATGTYGYNFPNFLPEHKKIIFFDILRNQMWTESLYCNHYLRMAGILLHSISILRALTELSVLLIIILVVAIIHITAYKLLLLFYNKKLTLYEVFTVLLLKRIRGLVN</sequence>
<proteinExistence type="predicted"/>
<evidence type="ECO:0000313" key="4">
    <source>
        <dbReference type="Proteomes" id="UP000001548"/>
    </source>
</evidence>
<feature type="compositionally biased region" description="Polar residues" evidence="1">
    <location>
        <begin position="575"/>
        <end position="585"/>
    </location>
</feature>
<evidence type="ECO:0000256" key="2">
    <source>
        <dbReference type="SAM" id="Phobius"/>
    </source>
</evidence>
<dbReference type="InParanoid" id="A0A644FA28"/>
<feature type="transmembrane region" description="Helical" evidence="2">
    <location>
        <begin position="3291"/>
        <end position="3317"/>
    </location>
</feature>
<feature type="transmembrane region" description="Helical" evidence="2">
    <location>
        <begin position="291"/>
        <end position="314"/>
    </location>
</feature>
<feature type="transmembrane region" description="Helical" evidence="2">
    <location>
        <begin position="52"/>
        <end position="69"/>
    </location>
</feature>
<evidence type="ECO:0000256" key="1">
    <source>
        <dbReference type="SAM" id="MobiDB-lite"/>
    </source>
</evidence>
<feature type="region of interest" description="Disordered" evidence="1">
    <location>
        <begin position="1460"/>
        <end position="1509"/>
    </location>
</feature>
<feature type="transmembrane region" description="Helical" evidence="2">
    <location>
        <begin position="195"/>
        <end position="217"/>
    </location>
</feature>
<feature type="transmembrane region" description="Helical" evidence="2">
    <location>
        <begin position="256"/>
        <end position="279"/>
    </location>
</feature>
<keyword evidence="2" id="KW-0472">Membrane</keyword>
<keyword evidence="2" id="KW-0812">Transmembrane</keyword>
<feature type="transmembrane region" description="Helical" evidence="2">
    <location>
        <begin position="3856"/>
        <end position="3878"/>
    </location>
</feature>
<keyword evidence="2" id="KW-1133">Transmembrane helix</keyword>
<feature type="transmembrane region" description="Helical" evidence="2">
    <location>
        <begin position="3352"/>
        <end position="3372"/>
    </location>
</feature>
<feature type="transmembrane region" description="Helical" evidence="2">
    <location>
        <begin position="20"/>
        <end position="40"/>
    </location>
</feature>
<feature type="transmembrane region" description="Helical" evidence="2">
    <location>
        <begin position="2469"/>
        <end position="2489"/>
    </location>
</feature>
<gene>
    <name evidence="3" type="ORF">GL50803_0041451</name>
</gene>
<dbReference type="Proteomes" id="UP000001548">
    <property type="component" value="Unassembled WGS sequence"/>
</dbReference>
<feature type="transmembrane region" description="Helical" evidence="2">
    <location>
        <begin position="3420"/>
        <end position="3439"/>
    </location>
</feature>
<accession>A0A644FA28</accession>
<feature type="transmembrane region" description="Helical" evidence="2">
    <location>
        <begin position="3571"/>
        <end position="3590"/>
    </location>
</feature>
<evidence type="ECO:0000313" key="3">
    <source>
        <dbReference type="EMBL" id="KAE8305504.1"/>
    </source>
</evidence>
<organism evidence="3 4">
    <name type="scientific">Giardia intestinalis (strain ATCC 50803 / WB clone C6)</name>
    <name type="common">Giardia lamblia</name>
    <dbReference type="NCBI Taxonomy" id="184922"/>
    <lineage>
        <taxon>Eukaryota</taxon>
        <taxon>Metamonada</taxon>
        <taxon>Diplomonadida</taxon>
        <taxon>Hexamitidae</taxon>
        <taxon>Giardiinae</taxon>
        <taxon>Giardia</taxon>
    </lineage>
</organism>
<feature type="region of interest" description="Disordered" evidence="1">
    <location>
        <begin position="571"/>
        <end position="591"/>
    </location>
</feature>
<feature type="transmembrane region" description="Helical" evidence="2">
    <location>
        <begin position="75"/>
        <end position="97"/>
    </location>
</feature>
<dbReference type="EMBL" id="AACB03000001">
    <property type="protein sequence ID" value="KAE8305504.1"/>
    <property type="molecule type" value="Genomic_DNA"/>
</dbReference>
<name>A0A644FA28_GIAIC</name>
<comment type="caution">
    <text evidence="3">The sequence shown here is derived from an EMBL/GenBank/DDBJ whole genome shotgun (WGS) entry which is preliminary data.</text>
</comment>
<feature type="transmembrane region" description="Helical" evidence="2">
    <location>
        <begin position="127"/>
        <end position="144"/>
    </location>
</feature>
<reference evidence="3 4" key="1">
    <citation type="journal article" date="2007" name="Science">
        <title>Genomic minimalism in the early diverging intestinal parasite Giardia lamblia.</title>
        <authorList>
            <person name="Morrison H.G."/>
            <person name="McArthur A.G."/>
            <person name="Gillin F.D."/>
            <person name="Aley S.B."/>
            <person name="Adam R.D."/>
            <person name="Olsen G.J."/>
            <person name="Best A.A."/>
            <person name="Cande W.Z."/>
            <person name="Chen F."/>
            <person name="Cipriano M.J."/>
            <person name="Davids B.J."/>
            <person name="Dawson S.C."/>
            <person name="Elmendorf H.G."/>
            <person name="Hehl A.B."/>
            <person name="Holder M.E."/>
            <person name="Huse S.M."/>
            <person name="Kim U.U."/>
            <person name="Lasek-Nesselquist E."/>
            <person name="Manning G."/>
            <person name="Nigam A."/>
            <person name="Nixon J.E."/>
            <person name="Palm D."/>
            <person name="Passamaneck N.E."/>
            <person name="Prabhu A."/>
            <person name="Reich C.I."/>
            <person name="Reiner D.S."/>
            <person name="Samuelson J."/>
            <person name="Svard S.G."/>
            <person name="Sogin M.L."/>
        </authorList>
    </citation>
    <scope>NUCLEOTIDE SEQUENCE [LARGE SCALE GENOMIC DNA]</scope>
    <source>
        <strain evidence="3 4">WB C6</strain>
    </source>
</reference>